<dbReference type="Proteomes" id="UP000217785">
    <property type="component" value="Unassembled WGS sequence"/>
</dbReference>
<keyword evidence="4" id="KW-1185">Reference proteome</keyword>
<dbReference type="PANTHER" id="PTHR43155:SF2">
    <property type="entry name" value="CYCLIC DI-GMP PHOSPHODIESTERASE PA4108"/>
    <property type="match status" value="1"/>
</dbReference>
<dbReference type="AlphaFoldDB" id="A0A292YQJ2"/>
<feature type="domain" description="HD" evidence="1">
    <location>
        <begin position="43"/>
        <end position="166"/>
    </location>
</feature>
<protein>
    <submittedName>
        <fullName evidence="3">Uncharacterized protein</fullName>
    </submittedName>
</protein>
<dbReference type="OrthoDB" id="9759601at2"/>
<dbReference type="InterPro" id="IPR006675">
    <property type="entry name" value="HDIG_dom"/>
</dbReference>
<evidence type="ECO:0000313" key="3">
    <source>
        <dbReference type="EMBL" id="GAX91179.1"/>
    </source>
</evidence>
<gene>
    <name evidence="3" type="ORF">EFBL_2845</name>
</gene>
<dbReference type="InterPro" id="IPR006674">
    <property type="entry name" value="HD_domain"/>
</dbReference>
<dbReference type="PANTHER" id="PTHR43155">
    <property type="entry name" value="CYCLIC DI-GMP PHOSPHODIESTERASE PA4108-RELATED"/>
    <property type="match status" value="1"/>
</dbReference>
<dbReference type="InterPro" id="IPR003607">
    <property type="entry name" value="HD/PDEase_dom"/>
</dbReference>
<dbReference type="SUPFAM" id="SSF109604">
    <property type="entry name" value="HD-domain/PDEase-like"/>
    <property type="match status" value="1"/>
</dbReference>
<dbReference type="Pfam" id="PF13487">
    <property type="entry name" value="HD_5"/>
    <property type="match status" value="1"/>
</dbReference>
<dbReference type="InterPro" id="IPR037522">
    <property type="entry name" value="HD_GYP_dom"/>
</dbReference>
<evidence type="ECO:0000313" key="4">
    <source>
        <dbReference type="Proteomes" id="UP000217785"/>
    </source>
</evidence>
<comment type="caution">
    <text evidence="3">The sequence shown here is derived from an EMBL/GenBank/DDBJ whole genome shotgun (WGS) entry which is preliminary data.</text>
</comment>
<accession>A0A292YQJ2</accession>
<dbReference type="CDD" id="cd00077">
    <property type="entry name" value="HDc"/>
    <property type="match status" value="1"/>
</dbReference>
<evidence type="ECO:0000259" key="2">
    <source>
        <dbReference type="PROSITE" id="PS51832"/>
    </source>
</evidence>
<name>A0A292YQJ2_9BACL</name>
<dbReference type="PROSITE" id="PS51831">
    <property type="entry name" value="HD"/>
    <property type="match status" value="1"/>
</dbReference>
<feature type="domain" description="HD-GYP" evidence="2">
    <location>
        <begin position="21"/>
        <end position="210"/>
    </location>
</feature>
<evidence type="ECO:0000259" key="1">
    <source>
        <dbReference type="PROSITE" id="PS51831"/>
    </source>
</evidence>
<dbReference type="PROSITE" id="PS51832">
    <property type="entry name" value="HD_GYP"/>
    <property type="match status" value="1"/>
</dbReference>
<dbReference type="RefSeq" id="WP_096182910.1">
    <property type="nucleotide sequence ID" value="NZ_BDUF01000086.1"/>
</dbReference>
<reference evidence="4" key="1">
    <citation type="submission" date="2017-07" db="EMBL/GenBank/DDBJ databases">
        <title>Draft genome sequence of Effusibacillus lacus strain skLN1.</title>
        <authorList>
            <person name="Watanabe M."/>
            <person name="Kojima H."/>
            <person name="Fukui M."/>
        </authorList>
    </citation>
    <scope>NUCLEOTIDE SEQUENCE [LARGE SCALE GENOMIC DNA]</scope>
    <source>
        <strain evidence="4">skLN1</strain>
    </source>
</reference>
<dbReference type="EMBL" id="BDUF01000086">
    <property type="protein sequence ID" value="GAX91179.1"/>
    <property type="molecule type" value="Genomic_DNA"/>
</dbReference>
<organism evidence="3 4">
    <name type="scientific">Effusibacillus lacus</name>
    <dbReference type="NCBI Taxonomy" id="1348429"/>
    <lineage>
        <taxon>Bacteria</taxon>
        <taxon>Bacillati</taxon>
        <taxon>Bacillota</taxon>
        <taxon>Bacilli</taxon>
        <taxon>Bacillales</taxon>
        <taxon>Alicyclobacillaceae</taxon>
        <taxon>Effusibacillus</taxon>
    </lineage>
</organism>
<dbReference type="NCBIfam" id="TIGR00277">
    <property type="entry name" value="HDIG"/>
    <property type="match status" value="1"/>
</dbReference>
<dbReference type="SMART" id="SM00471">
    <property type="entry name" value="HDc"/>
    <property type="match status" value="1"/>
</dbReference>
<dbReference type="Gene3D" id="1.10.3210.10">
    <property type="entry name" value="Hypothetical protein af1432"/>
    <property type="match status" value="1"/>
</dbReference>
<proteinExistence type="predicted"/>
<sequence>MLNGGKLEMQFDFFDIPGSIMHFAINDPSAFILGRLKEHHSYTYFHSLRVAHYSLELAKMMGLYRLEQQVLVRSALLHDVGKLFVAREILDKKERLNEEELRILRLHPQFGFEIVQEMVNPGLVDLDVLLYHHENLDGTGYPFGLTGKFLSLPVRIVRLADSFDAMTTVRAYNQPKSLEQAMNELVRWSGEHFDLEVVKIFEQYIYYRSM</sequence>